<evidence type="ECO:0000313" key="4">
    <source>
        <dbReference type="Proteomes" id="UP000323000"/>
    </source>
</evidence>
<keyword evidence="4" id="KW-1185">Reference proteome</keyword>
<feature type="region of interest" description="Disordered" evidence="1">
    <location>
        <begin position="31"/>
        <end position="58"/>
    </location>
</feature>
<comment type="caution">
    <text evidence="3">The sequence shown here is derived from an EMBL/GenBank/DDBJ whole genome shotgun (WGS) entry which is preliminary data.</text>
</comment>
<evidence type="ECO:0000313" key="3">
    <source>
        <dbReference type="EMBL" id="TXG60019.1"/>
    </source>
</evidence>
<evidence type="ECO:0000256" key="2">
    <source>
        <dbReference type="SAM" id="Phobius"/>
    </source>
</evidence>
<keyword evidence="2" id="KW-1133">Transmembrane helix</keyword>
<feature type="compositionally biased region" description="Basic and acidic residues" evidence="1">
    <location>
        <begin position="45"/>
        <end position="54"/>
    </location>
</feature>
<dbReference type="Proteomes" id="UP000323000">
    <property type="component" value="Chromosome 6"/>
</dbReference>
<name>A0A5C7HTF2_9ROSI</name>
<dbReference type="AlphaFoldDB" id="A0A5C7HTF2"/>
<proteinExistence type="predicted"/>
<sequence length="139" mass="16172">MSISMEALAMAGVDYIEWGMDVEEWEREDSELPPPHLLAEEEEEKQQQHCESRDIGGATLDCNPRISKGRSRIRVTERMWKWLICMKMIIAAVRTRVVWIISKRLINKPLVAAPLLITNCILEISLFLFLRVLVLMIMY</sequence>
<organism evidence="3 4">
    <name type="scientific">Acer yangbiense</name>
    <dbReference type="NCBI Taxonomy" id="1000413"/>
    <lineage>
        <taxon>Eukaryota</taxon>
        <taxon>Viridiplantae</taxon>
        <taxon>Streptophyta</taxon>
        <taxon>Embryophyta</taxon>
        <taxon>Tracheophyta</taxon>
        <taxon>Spermatophyta</taxon>
        <taxon>Magnoliopsida</taxon>
        <taxon>eudicotyledons</taxon>
        <taxon>Gunneridae</taxon>
        <taxon>Pentapetalae</taxon>
        <taxon>rosids</taxon>
        <taxon>malvids</taxon>
        <taxon>Sapindales</taxon>
        <taxon>Sapindaceae</taxon>
        <taxon>Hippocastanoideae</taxon>
        <taxon>Acereae</taxon>
        <taxon>Acer</taxon>
    </lineage>
</organism>
<keyword evidence="2" id="KW-0472">Membrane</keyword>
<gene>
    <name evidence="3" type="ORF">EZV62_014592</name>
</gene>
<dbReference type="EMBL" id="VAHF01000006">
    <property type="protein sequence ID" value="TXG60019.1"/>
    <property type="molecule type" value="Genomic_DNA"/>
</dbReference>
<evidence type="ECO:0000256" key="1">
    <source>
        <dbReference type="SAM" id="MobiDB-lite"/>
    </source>
</evidence>
<protein>
    <submittedName>
        <fullName evidence="3">Uncharacterized protein</fullName>
    </submittedName>
</protein>
<reference evidence="4" key="1">
    <citation type="journal article" date="2019" name="Gigascience">
        <title>De novo genome assembly of the endangered Acer yangbiense, a plant species with extremely small populations endemic to Yunnan Province, China.</title>
        <authorList>
            <person name="Yang J."/>
            <person name="Wariss H.M."/>
            <person name="Tao L."/>
            <person name="Zhang R."/>
            <person name="Yun Q."/>
            <person name="Hollingsworth P."/>
            <person name="Dao Z."/>
            <person name="Luo G."/>
            <person name="Guo H."/>
            <person name="Ma Y."/>
            <person name="Sun W."/>
        </authorList>
    </citation>
    <scope>NUCLEOTIDE SEQUENCE [LARGE SCALE GENOMIC DNA]</scope>
    <source>
        <strain evidence="4">cv. Malutang</strain>
    </source>
</reference>
<accession>A0A5C7HTF2</accession>
<dbReference type="OrthoDB" id="1719622at2759"/>
<keyword evidence="2" id="KW-0812">Transmembrane</keyword>
<feature type="transmembrane region" description="Helical" evidence="2">
    <location>
        <begin position="113"/>
        <end position="138"/>
    </location>
</feature>
<feature type="transmembrane region" description="Helical" evidence="2">
    <location>
        <begin position="80"/>
        <end position="101"/>
    </location>
</feature>